<dbReference type="InterPro" id="IPR023214">
    <property type="entry name" value="HAD_sf"/>
</dbReference>
<keyword evidence="3 6" id="KW-0378">Hydrolase</keyword>
<dbReference type="GO" id="GO:0046872">
    <property type="term" value="F:metal ion binding"/>
    <property type="evidence" value="ECO:0007669"/>
    <property type="project" value="UniProtKB-KW"/>
</dbReference>
<dbReference type="InterPro" id="IPR036412">
    <property type="entry name" value="HAD-like_sf"/>
</dbReference>
<dbReference type="GO" id="GO:0016787">
    <property type="term" value="F:hydrolase activity"/>
    <property type="evidence" value="ECO:0007669"/>
    <property type="project" value="UniProtKB-KW"/>
</dbReference>
<dbReference type="InterPro" id="IPR006385">
    <property type="entry name" value="HAD_hydro_SerB1"/>
</dbReference>
<dbReference type="PANTHER" id="PTHR43344">
    <property type="entry name" value="PHOSPHOSERINE PHOSPHATASE"/>
    <property type="match status" value="1"/>
</dbReference>
<dbReference type="PANTHER" id="PTHR43344:SF13">
    <property type="entry name" value="PHOSPHATASE RV3661-RELATED"/>
    <property type="match status" value="1"/>
</dbReference>
<dbReference type="EMBL" id="CP053586">
    <property type="protein sequence ID" value="WNZ21708.1"/>
    <property type="molecule type" value="Genomic_DNA"/>
</dbReference>
<comment type="similarity">
    <text evidence="1">Belongs to the HAD-like hydrolase superfamily. SerB family.</text>
</comment>
<gene>
    <name evidence="6" type="ORF">HJG54_01725</name>
</gene>
<dbReference type="CDD" id="cd02612">
    <property type="entry name" value="HAD_PGPPase"/>
    <property type="match status" value="1"/>
</dbReference>
<evidence type="ECO:0000256" key="3">
    <source>
        <dbReference type="ARBA" id="ARBA00022801"/>
    </source>
</evidence>
<evidence type="ECO:0000256" key="1">
    <source>
        <dbReference type="ARBA" id="ARBA00009184"/>
    </source>
</evidence>
<sequence>MTIAAFFDVDGTLLKANIVHHYLYLAKQDRSLWQQGLTTARLLSLVPFYLWLDRISRDAFNHVFYQNYDGLSVEQCFALGQRYFQQKLRSGLFPAALQQIAEHKSQGAKIVLVTGSVDCIIAPLAEFLGVSSLTTQLQVCNGYYTGNLQGEPVAEQEKARLIRQFAASQGIDLQHSYAYGDSIADLPMLQAIGHPVAVNPDVALSRIATQAGWPIKQWKADRHSTPSSPTVVSQPPEPCL</sequence>
<dbReference type="RefSeq" id="WP_316433000.1">
    <property type="nucleotide sequence ID" value="NZ_CP053586.1"/>
</dbReference>
<feature type="compositionally biased region" description="Low complexity" evidence="5">
    <location>
        <begin position="225"/>
        <end position="234"/>
    </location>
</feature>
<keyword evidence="4" id="KW-0460">Magnesium</keyword>
<name>A0AA97APJ2_9CYAN</name>
<accession>A0AA97APJ2</accession>
<dbReference type="NCBIfam" id="TIGR01488">
    <property type="entry name" value="HAD-SF-IB"/>
    <property type="match status" value="1"/>
</dbReference>
<dbReference type="AlphaFoldDB" id="A0AA97APJ2"/>
<dbReference type="Pfam" id="PF12710">
    <property type="entry name" value="HAD"/>
    <property type="match status" value="1"/>
</dbReference>
<dbReference type="Gene3D" id="1.20.1440.100">
    <property type="entry name" value="SG protein - dephosphorylation function"/>
    <property type="match status" value="1"/>
</dbReference>
<protein>
    <submittedName>
        <fullName evidence="6">HAD family hydrolase</fullName>
    </submittedName>
</protein>
<organism evidence="6">
    <name type="scientific">Leptolyngbya sp. NK1-12</name>
    <dbReference type="NCBI Taxonomy" id="2547451"/>
    <lineage>
        <taxon>Bacteria</taxon>
        <taxon>Bacillati</taxon>
        <taxon>Cyanobacteriota</taxon>
        <taxon>Cyanophyceae</taxon>
        <taxon>Leptolyngbyales</taxon>
        <taxon>Leptolyngbyaceae</taxon>
        <taxon>Leptolyngbya group</taxon>
        <taxon>Leptolyngbya</taxon>
    </lineage>
</organism>
<evidence type="ECO:0000313" key="6">
    <source>
        <dbReference type="EMBL" id="WNZ21708.1"/>
    </source>
</evidence>
<dbReference type="SUPFAM" id="SSF56784">
    <property type="entry name" value="HAD-like"/>
    <property type="match status" value="1"/>
</dbReference>
<dbReference type="NCBIfam" id="TIGR01490">
    <property type="entry name" value="HAD-SF-IB-hyp1"/>
    <property type="match status" value="1"/>
</dbReference>
<keyword evidence="2" id="KW-0479">Metal-binding</keyword>
<reference evidence="6" key="1">
    <citation type="submission" date="2020-05" db="EMBL/GenBank/DDBJ databases">
        <authorList>
            <person name="Zhu T."/>
            <person name="Keshari N."/>
            <person name="Lu X."/>
        </authorList>
    </citation>
    <scope>NUCLEOTIDE SEQUENCE</scope>
    <source>
        <strain evidence="6">NK1-12</strain>
    </source>
</reference>
<evidence type="ECO:0000256" key="4">
    <source>
        <dbReference type="ARBA" id="ARBA00022842"/>
    </source>
</evidence>
<evidence type="ECO:0000256" key="5">
    <source>
        <dbReference type="SAM" id="MobiDB-lite"/>
    </source>
</evidence>
<dbReference type="Gene3D" id="3.40.50.1000">
    <property type="entry name" value="HAD superfamily/HAD-like"/>
    <property type="match status" value="1"/>
</dbReference>
<proteinExistence type="inferred from homology"/>
<evidence type="ECO:0000256" key="2">
    <source>
        <dbReference type="ARBA" id="ARBA00022723"/>
    </source>
</evidence>
<feature type="region of interest" description="Disordered" evidence="5">
    <location>
        <begin position="218"/>
        <end position="240"/>
    </location>
</feature>
<dbReference type="InterPro" id="IPR050582">
    <property type="entry name" value="HAD-like_SerB"/>
</dbReference>